<dbReference type="EMBL" id="JAINUF010000013">
    <property type="protein sequence ID" value="KAJ8343907.1"/>
    <property type="molecule type" value="Genomic_DNA"/>
</dbReference>
<dbReference type="PANTHER" id="PTHR23074:SF83">
    <property type="entry name" value="VACUOLAR PROTEIN SORTING-ASSOCIATED PROTEIN 4A"/>
    <property type="match status" value="1"/>
</dbReference>
<dbReference type="AlphaFoldDB" id="A0A9Q1ES12"/>
<dbReference type="GO" id="GO:0016887">
    <property type="term" value="F:ATP hydrolysis activity"/>
    <property type="evidence" value="ECO:0007669"/>
    <property type="project" value="InterPro"/>
</dbReference>
<comment type="similarity">
    <text evidence="1">Belongs to the AAA ATPase family.</text>
</comment>
<dbReference type="GO" id="GO:0016197">
    <property type="term" value="P:endosomal transport"/>
    <property type="evidence" value="ECO:0007669"/>
    <property type="project" value="TreeGrafter"/>
</dbReference>
<feature type="region of interest" description="Disordered" evidence="2">
    <location>
        <begin position="203"/>
        <end position="222"/>
    </location>
</feature>
<comment type="caution">
    <text evidence="4">The sequence shown here is derived from an EMBL/GenBank/DDBJ whole genome shotgun (WGS) entry which is preliminary data.</text>
</comment>
<evidence type="ECO:0000313" key="4">
    <source>
        <dbReference type="EMBL" id="KAJ8343907.1"/>
    </source>
</evidence>
<dbReference type="InterPro" id="IPR003959">
    <property type="entry name" value="ATPase_AAA_core"/>
</dbReference>
<protein>
    <recommendedName>
        <fullName evidence="3">AAA+ ATPase domain-containing protein</fullName>
    </recommendedName>
</protein>
<dbReference type="InterPro" id="IPR003593">
    <property type="entry name" value="AAA+_ATPase"/>
</dbReference>
<name>A0A9Q1ES12_SYNKA</name>
<dbReference type="InterPro" id="IPR003960">
    <property type="entry name" value="ATPase_AAA_CS"/>
</dbReference>
<sequence>MGAIVMEKPNVRWSDVAGLEGAKEALKEAVILPIKFPHLFTGKRTPWRGILLFGPPGTGKSYLAKAVATEANNSTFFSVSSSDLMSKWLGESEKLVKSLFELARQHKPSIIFIDEVDSLCGSRNENESEAARRIKTEFLVQKQGVGNNNDGILVLGATNIPWVLDAAIRRRSEVVSRVREADLHPPAGGAGAGGRCFGLHLGNTPHSLNEGNQRELARKTDG</sequence>
<feature type="domain" description="AAA+ ATPase" evidence="3">
    <location>
        <begin position="46"/>
        <end position="182"/>
    </location>
</feature>
<accession>A0A9Q1ES12</accession>
<evidence type="ECO:0000313" key="5">
    <source>
        <dbReference type="Proteomes" id="UP001152622"/>
    </source>
</evidence>
<dbReference type="CDD" id="cd19521">
    <property type="entry name" value="RecA-like_VPS4"/>
    <property type="match status" value="1"/>
</dbReference>
<organism evidence="4 5">
    <name type="scientific">Synaphobranchus kaupii</name>
    <name type="common">Kaup's arrowtooth eel</name>
    <dbReference type="NCBI Taxonomy" id="118154"/>
    <lineage>
        <taxon>Eukaryota</taxon>
        <taxon>Metazoa</taxon>
        <taxon>Chordata</taxon>
        <taxon>Craniata</taxon>
        <taxon>Vertebrata</taxon>
        <taxon>Euteleostomi</taxon>
        <taxon>Actinopterygii</taxon>
        <taxon>Neopterygii</taxon>
        <taxon>Teleostei</taxon>
        <taxon>Anguilliformes</taxon>
        <taxon>Synaphobranchidae</taxon>
        <taxon>Synaphobranchus</taxon>
    </lineage>
</organism>
<keyword evidence="1" id="KW-0067">ATP-binding</keyword>
<gene>
    <name evidence="4" type="ORF">SKAU_G00312360</name>
</gene>
<dbReference type="Pfam" id="PF00004">
    <property type="entry name" value="AAA"/>
    <property type="match status" value="1"/>
</dbReference>
<dbReference type="InterPro" id="IPR050304">
    <property type="entry name" value="MT-severing_AAA_ATPase"/>
</dbReference>
<proteinExistence type="inferred from homology"/>
<keyword evidence="1" id="KW-0547">Nucleotide-binding</keyword>
<dbReference type="Gene3D" id="3.40.50.300">
    <property type="entry name" value="P-loop containing nucleotide triphosphate hydrolases"/>
    <property type="match status" value="1"/>
</dbReference>
<evidence type="ECO:0000259" key="3">
    <source>
        <dbReference type="SMART" id="SM00382"/>
    </source>
</evidence>
<dbReference type="PROSITE" id="PS00674">
    <property type="entry name" value="AAA"/>
    <property type="match status" value="1"/>
</dbReference>
<keyword evidence="5" id="KW-1185">Reference proteome</keyword>
<dbReference type="SMART" id="SM00382">
    <property type="entry name" value="AAA"/>
    <property type="match status" value="1"/>
</dbReference>
<dbReference type="GO" id="GO:0005524">
    <property type="term" value="F:ATP binding"/>
    <property type="evidence" value="ECO:0007669"/>
    <property type="project" value="UniProtKB-KW"/>
</dbReference>
<dbReference type="FunFam" id="3.40.50.300:FF:000043">
    <property type="entry name" value="Vacuolar protein sorting-associated protein 4"/>
    <property type="match status" value="1"/>
</dbReference>
<dbReference type="GO" id="GO:0007033">
    <property type="term" value="P:vacuole organization"/>
    <property type="evidence" value="ECO:0007669"/>
    <property type="project" value="TreeGrafter"/>
</dbReference>
<dbReference type="SUPFAM" id="SSF52540">
    <property type="entry name" value="P-loop containing nucleoside triphosphate hydrolases"/>
    <property type="match status" value="1"/>
</dbReference>
<evidence type="ECO:0000256" key="1">
    <source>
        <dbReference type="RuleBase" id="RU003651"/>
    </source>
</evidence>
<feature type="compositionally biased region" description="Basic and acidic residues" evidence="2">
    <location>
        <begin position="212"/>
        <end position="222"/>
    </location>
</feature>
<dbReference type="PANTHER" id="PTHR23074">
    <property type="entry name" value="AAA DOMAIN-CONTAINING"/>
    <property type="match status" value="1"/>
</dbReference>
<evidence type="ECO:0000256" key="2">
    <source>
        <dbReference type="SAM" id="MobiDB-lite"/>
    </source>
</evidence>
<dbReference type="Proteomes" id="UP001152622">
    <property type="component" value="Chromosome 13"/>
</dbReference>
<dbReference type="InterPro" id="IPR027417">
    <property type="entry name" value="P-loop_NTPase"/>
</dbReference>
<reference evidence="4" key="1">
    <citation type="journal article" date="2023" name="Science">
        <title>Genome structures resolve the early diversification of teleost fishes.</title>
        <authorList>
            <person name="Parey E."/>
            <person name="Louis A."/>
            <person name="Montfort J."/>
            <person name="Bouchez O."/>
            <person name="Roques C."/>
            <person name="Iampietro C."/>
            <person name="Lluch J."/>
            <person name="Castinel A."/>
            <person name="Donnadieu C."/>
            <person name="Desvignes T."/>
            <person name="Floi Bucao C."/>
            <person name="Jouanno E."/>
            <person name="Wen M."/>
            <person name="Mejri S."/>
            <person name="Dirks R."/>
            <person name="Jansen H."/>
            <person name="Henkel C."/>
            <person name="Chen W.J."/>
            <person name="Zahm M."/>
            <person name="Cabau C."/>
            <person name="Klopp C."/>
            <person name="Thompson A.W."/>
            <person name="Robinson-Rechavi M."/>
            <person name="Braasch I."/>
            <person name="Lecointre G."/>
            <person name="Bobe J."/>
            <person name="Postlethwait J.H."/>
            <person name="Berthelot C."/>
            <person name="Roest Crollius H."/>
            <person name="Guiguen Y."/>
        </authorList>
    </citation>
    <scope>NUCLEOTIDE SEQUENCE</scope>
    <source>
        <strain evidence="4">WJC10195</strain>
    </source>
</reference>
<dbReference type="OrthoDB" id="29072at2759"/>